<dbReference type="InterPro" id="IPR010488">
    <property type="entry name" value="Zeta_toxin_domain"/>
</dbReference>
<proteinExistence type="predicted"/>
<keyword evidence="2" id="KW-0067">ATP-binding</keyword>
<keyword evidence="6" id="KW-1185">Reference proteome</keyword>
<evidence type="ECO:0000256" key="2">
    <source>
        <dbReference type="ARBA" id="ARBA00022840"/>
    </source>
</evidence>
<dbReference type="GO" id="GO:0016301">
    <property type="term" value="F:kinase activity"/>
    <property type="evidence" value="ECO:0007669"/>
    <property type="project" value="InterPro"/>
</dbReference>
<protein>
    <submittedName>
        <fullName evidence="5">Zeta toxin-domain-containing protein</fullName>
    </submittedName>
</protein>
<dbReference type="Pfam" id="PF06414">
    <property type="entry name" value="Zeta_toxin"/>
    <property type="match status" value="1"/>
</dbReference>
<comment type="caution">
    <text evidence="5">The sequence shown here is derived from an EMBL/GenBank/DDBJ whole genome shotgun (WGS) entry which is preliminary data.</text>
</comment>
<keyword evidence="1" id="KW-0547">Nucleotide-binding</keyword>
<dbReference type="AlphaFoldDB" id="A0AAN7CYZ2"/>
<evidence type="ECO:0000313" key="6">
    <source>
        <dbReference type="Proteomes" id="UP001303647"/>
    </source>
</evidence>
<evidence type="ECO:0000259" key="4">
    <source>
        <dbReference type="Pfam" id="PF06414"/>
    </source>
</evidence>
<evidence type="ECO:0000256" key="1">
    <source>
        <dbReference type="ARBA" id="ARBA00022741"/>
    </source>
</evidence>
<name>A0AAN7CYZ2_9PEZI</name>
<sequence>MGFTKDLLVQPPVNAADEDARLLASWQISPETHDHILRTRIIPTELGPFLSLHEEKSNENSNSNKKGKGTRPRAILILGQTGAGKTYYTPHLLSTLVDDQIQEEQQQNQDEPSSHSSSGGSRRQRREPAVLHLIADTYKTYHPNFATCLASPRHAHLASRLASAAAARWLHAVCERAASPDTSGTSSGAGIDPIVVEAAARRPADFQALVRVFSKAGYDVRVVVLAVPAALSRLGIAHKEGDQEEGKSRGMPLRFTPRAVHDASFDGVEAVRGEEAGGGQLVDRFVMLRRGGGVVYSNERTERGWVKEAAALRALERERTRALTEEERRTATEDIRMLKGLKDPKVDKEVEEIEKLMAGLGTGDGMVLETVPFDAFEFVKREG</sequence>
<organism evidence="5 6">
    <name type="scientific">Corynascus novoguineensis</name>
    <dbReference type="NCBI Taxonomy" id="1126955"/>
    <lineage>
        <taxon>Eukaryota</taxon>
        <taxon>Fungi</taxon>
        <taxon>Dikarya</taxon>
        <taxon>Ascomycota</taxon>
        <taxon>Pezizomycotina</taxon>
        <taxon>Sordariomycetes</taxon>
        <taxon>Sordariomycetidae</taxon>
        <taxon>Sordariales</taxon>
        <taxon>Chaetomiaceae</taxon>
        <taxon>Corynascus</taxon>
    </lineage>
</organism>
<dbReference type="Gene3D" id="3.40.50.300">
    <property type="entry name" value="P-loop containing nucleotide triphosphate hydrolases"/>
    <property type="match status" value="1"/>
</dbReference>
<dbReference type="EMBL" id="MU857612">
    <property type="protein sequence ID" value="KAK4250555.1"/>
    <property type="molecule type" value="Genomic_DNA"/>
</dbReference>
<feature type="domain" description="Zeta toxin" evidence="4">
    <location>
        <begin position="128"/>
        <end position="300"/>
    </location>
</feature>
<dbReference type="Proteomes" id="UP001303647">
    <property type="component" value="Unassembled WGS sequence"/>
</dbReference>
<dbReference type="InterPro" id="IPR027417">
    <property type="entry name" value="P-loop_NTPase"/>
</dbReference>
<dbReference type="SUPFAM" id="SSF52540">
    <property type="entry name" value="P-loop containing nucleoside triphosphate hydrolases"/>
    <property type="match status" value="1"/>
</dbReference>
<evidence type="ECO:0000256" key="3">
    <source>
        <dbReference type="SAM" id="MobiDB-lite"/>
    </source>
</evidence>
<reference evidence="5" key="2">
    <citation type="submission" date="2023-05" db="EMBL/GenBank/DDBJ databases">
        <authorList>
            <consortium name="Lawrence Berkeley National Laboratory"/>
            <person name="Steindorff A."/>
            <person name="Hensen N."/>
            <person name="Bonometti L."/>
            <person name="Westerberg I."/>
            <person name="Brannstrom I.O."/>
            <person name="Guillou S."/>
            <person name="Cros-Aarteil S."/>
            <person name="Calhoun S."/>
            <person name="Haridas S."/>
            <person name="Kuo A."/>
            <person name="Mondo S."/>
            <person name="Pangilinan J."/>
            <person name="Riley R."/>
            <person name="Labutti K."/>
            <person name="Andreopoulos B."/>
            <person name="Lipzen A."/>
            <person name="Chen C."/>
            <person name="Yanf M."/>
            <person name="Daum C."/>
            <person name="Ng V."/>
            <person name="Clum A."/>
            <person name="Ohm R."/>
            <person name="Martin F."/>
            <person name="Silar P."/>
            <person name="Natvig D."/>
            <person name="Lalanne C."/>
            <person name="Gautier V."/>
            <person name="Ament-Velasquez S.L."/>
            <person name="Kruys A."/>
            <person name="Hutchinson M.I."/>
            <person name="Powell A.J."/>
            <person name="Barry K."/>
            <person name="Miller A.N."/>
            <person name="Grigoriev I.V."/>
            <person name="Debuchy R."/>
            <person name="Gladieux P."/>
            <person name="Thoren M.H."/>
            <person name="Johannesson H."/>
        </authorList>
    </citation>
    <scope>NUCLEOTIDE SEQUENCE</scope>
    <source>
        <strain evidence="5">CBS 359.72</strain>
    </source>
</reference>
<accession>A0AAN7CYZ2</accession>
<reference evidence="5" key="1">
    <citation type="journal article" date="2023" name="Mol. Phylogenet. Evol.">
        <title>Genome-scale phylogeny and comparative genomics of the fungal order Sordariales.</title>
        <authorList>
            <person name="Hensen N."/>
            <person name="Bonometti L."/>
            <person name="Westerberg I."/>
            <person name="Brannstrom I.O."/>
            <person name="Guillou S."/>
            <person name="Cros-Aarteil S."/>
            <person name="Calhoun S."/>
            <person name="Haridas S."/>
            <person name="Kuo A."/>
            <person name="Mondo S."/>
            <person name="Pangilinan J."/>
            <person name="Riley R."/>
            <person name="LaButti K."/>
            <person name="Andreopoulos B."/>
            <person name="Lipzen A."/>
            <person name="Chen C."/>
            <person name="Yan M."/>
            <person name="Daum C."/>
            <person name="Ng V."/>
            <person name="Clum A."/>
            <person name="Steindorff A."/>
            <person name="Ohm R.A."/>
            <person name="Martin F."/>
            <person name="Silar P."/>
            <person name="Natvig D.O."/>
            <person name="Lalanne C."/>
            <person name="Gautier V."/>
            <person name="Ament-Velasquez S.L."/>
            <person name="Kruys A."/>
            <person name="Hutchinson M.I."/>
            <person name="Powell A.J."/>
            <person name="Barry K."/>
            <person name="Miller A.N."/>
            <person name="Grigoriev I.V."/>
            <person name="Debuchy R."/>
            <person name="Gladieux P."/>
            <person name="Hiltunen Thoren M."/>
            <person name="Johannesson H."/>
        </authorList>
    </citation>
    <scope>NUCLEOTIDE SEQUENCE</scope>
    <source>
        <strain evidence="5">CBS 359.72</strain>
    </source>
</reference>
<gene>
    <name evidence="5" type="ORF">C7999DRAFT_38397</name>
</gene>
<evidence type="ECO:0000313" key="5">
    <source>
        <dbReference type="EMBL" id="KAK4250555.1"/>
    </source>
</evidence>
<feature type="compositionally biased region" description="Low complexity" evidence="3">
    <location>
        <begin position="103"/>
        <end position="121"/>
    </location>
</feature>
<dbReference type="GO" id="GO:0005524">
    <property type="term" value="F:ATP binding"/>
    <property type="evidence" value="ECO:0007669"/>
    <property type="project" value="UniProtKB-KW"/>
</dbReference>
<feature type="region of interest" description="Disordered" evidence="3">
    <location>
        <begin position="102"/>
        <end position="126"/>
    </location>
</feature>